<keyword evidence="1" id="KW-1133">Transmembrane helix</keyword>
<name>A0AAN6UM91_9PEZI</name>
<reference evidence="3" key="1">
    <citation type="journal article" date="2023" name="Mol. Phylogenet. Evol.">
        <title>Genome-scale phylogeny and comparative genomics of the fungal order Sordariales.</title>
        <authorList>
            <person name="Hensen N."/>
            <person name="Bonometti L."/>
            <person name="Westerberg I."/>
            <person name="Brannstrom I.O."/>
            <person name="Guillou S."/>
            <person name="Cros-Aarteil S."/>
            <person name="Calhoun S."/>
            <person name="Haridas S."/>
            <person name="Kuo A."/>
            <person name="Mondo S."/>
            <person name="Pangilinan J."/>
            <person name="Riley R."/>
            <person name="LaButti K."/>
            <person name="Andreopoulos B."/>
            <person name="Lipzen A."/>
            <person name="Chen C."/>
            <person name="Yan M."/>
            <person name="Daum C."/>
            <person name="Ng V."/>
            <person name="Clum A."/>
            <person name="Steindorff A."/>
            <person name="Ohm R.A."/>
            <person name="Martin F."/>
            <person name="Silar P."/>
            <person name="Natvig D.O."/>
            <person name="Lalanne C."/>
            <person name="Gautier V."/>
            <person name="Ament-Velasquez S.L."/>
            <person name="Kruys A."/>
            <person name="Hutchinson M.I."/>
            <person name="Powell A.J."/>
            <person name="Barry K."/>
            <person name="Miller A.N."/>
            <person name="Grigoriev I.V."/>
            <person name="Debuchy R."/>
            <person name="Gladieux P."/>
            <person name="Hiltunen Thoren M."/>
            <person name="Johannesson H."/>
        </authorList>
    </citation>
    <scope>NUCLEOTIDE SEQUENCE</scope>
    <source>
        <strain evidence="3">CBS 123565</strain>
    </source>
</reference>
<evidence type="ECO:0000313" key="3">
    <source>
        <dbReference type="EMBL" id="KAK4135266.1"/>
    </source>
</evidence>
<dbReference type="PROSITE" id="PS51257">
    <property type="entry name" value="PROKAR_LIPOPROTEIN"/>
    <property type="match status" value="1"/>
</dbReference>
<reference evidence="3" key="2">
    <citation type="submission" date="2023-05" db="EMBL/GenBank/DDBJ databases">
        <authorList>
            <consortium name="Lawrence Berkeley National Laboratory"/>
            <person name="Steindorff A."/>
            <person name="Hensen N."/>
            <person name="Bonometti L."/>
            <person name="Westerberg I."/>
            <person name="Brannstrom I.O."/>
            <person name="Guillou S."/>
            <person name="Cros-Aarteil S."/>
            <person name="Calhoun S."/>
            <person name="Haridas S."/>
            <person name="Kuo A."/>
            <person name="Mondo S."/>
            <person name="Pangilinan J."/>
            <person name="Riley R."/>
            <person name="Labutti K."/>
            <person name="Andreopoulos B."/>
            <person name="Lipzen A."/>
            <person name="Chen C."/>
            <person name="Yanf M."/>
            <person name="Daum C."/>
            <person name="Ng V."/>
            <person name="Clum A."/>
            <person name="Ohm R."/>
            <person name="Martin F."/>
            <person name="Silar P."/>
            <person name="Natvig D."/>
            <person name="Lalanne C."/>
            <person name="Gautier V."/>
            <person name="Ament-Velasquez S.L."/>
            <person name="Kruys A."/>
            <person name="Hutchinson M.I."/>
            <person name="Powell A.J."/>
            <person name="Barry K."/>
            <person name="Miller A.N."/>
            <person name="Grigoriev I.V."/>
            <person name="Debuchy R."/>
            <person name="Gladieux P."/>
            <person name="Thoren M.H."/>
            <person name="Johannesson H."/>
        </authorList>
    </citation>
    <scope>NUCLEOTIDE SEQUENCE</scope>
    <source>
        <strain evidence="3">CBS 123565</strain>
    </source>
</reference>
<keyword evidence="2" id="KW-0732">Signal</keyword>
<feature type="transmembrane region" description="Helical" evidence="1">
    <location>
        <begin position="73"/>
        <end position="95"/>
    </location>
</feature>
<keyword evidence="1" id="KW-0812">Transmembrane</keyword>
<evidence type="ECO:0008006" key="5">
    <source>
        <dbReference type="Google" id="ProtNLM"/>
    </source>
</evidence>
<dbReference type="EMBL" id="MU853406">
    <property type="protein sequence ID" value="KAK4135266.1"/>
    <property type="molecule type" value="Genomic_DNA"/>
</dbReference>
<gene>
    <name evidence="3" type="ORF">BT67DRAFT_269959</name>
</gene>
<feature type="chain" id="PRO_5042985834" description="Secreted protein" evidence="2">
    <location>
        <begin position="19"/>
        <end position="147"/>
    </location>
</feature>
<dbReference type="AlphaFoldDB" id="A0AAN6UM91"/>
<protein>
    <recommendedName>
        <fullName evidence="5">Secreted protein</fullName>
    </recommendedName>
</protein>
<feature type="transmembrane region" description="Helical" evidence="1">
    <location>
        <begin position="116"/>
        <end position="133"/>
    </location>
</feature>
<proteinExistence type="predicted"/>
<accession>A0AAN6UM91</accession>
<comment type="caution">
    <text evidence="3">The sequence shown here is derived from an EMBL/GenBank/DDBJ whole genome shotgun (WGS) entry which is preliminary data.</text>
</comment>
<sequence length="147" mass="16143">MRLSSLSFLLSVSSFASGYWLFCCVWAACRSDGVCPVVIWKNTSGCWLGWGRGWGRKGDGFSVAVPNCLLSSFVFLDCIAVSFGHGSMGGGFLFFRGPSFGLWPRPWRRSTDCSQYPHLLSITTTFFFFFLVFCCPGSCCGDLPSGC</sequence>
<organism evidence="3 4">
    <name type="scientific">Trichocladium antarcticum</name>
    <dbReference type="NCBI Taxonomy" id="1450529"/>
    <lineage>
        <taxon>Eukaryota</taxon>
        <taxon>Fungi</taxon>
        <taxon>Dikarya</taxon>
        <taxon>Ascomycota</taxon>
        <taxon>Pezizomycotina</taxon>
        <taxon>Sordariomycetes</taxon>
        <taxon>Sordariomycetidae</taxon>
        <taxon>Sordariales</taxon>
        <taxon>Chaetomiaceae</taxon>
        <taxon>Trichocladium</taxon>
    </lineage>
</organism>
<keyword evidence="4" id="KW-1185">Reference proteome</keyword>
<evidence type="ECO:0000256" key="2">
    <source>
        <dbReference type="SAM" id="SignalP"/>
    </source>
</evidence>
<dbReference type="Proteomes" id="UP001304895">
    <property type="component" value="Unassembled WGS sequence"/>
</dbReference>
<keyword evidence="1" id="KW-0472">Membrane</keyword>
<feature type="signal peptide" evidence="2">
    <location>
        <begin position="1"/>
        <end position="18"/>
    </location>
</feature>
<evidence type="ECO:0000256" key="1">
    <source>
        <dbReference type="SAM" id="Phobius"/>
    </source>
</evidence>
<evidence type="ECO:0000313" key="4">
    <source>
        <dbReference type="Proteomes" id="UP001304895"/>
    </source>
</evidence>